<dbReference type="InterPro" id="IPR018958">
    <property type="entry name" value="Knr4/Smi1-like_dom"/>
</dbReference>
<keyword evidence="4" id="KW-1185">Reference proteome</keyword>
<feature type="domain" description="Knr4/Smi1-like" evidence="2">
    <location>
        <begin position="43"/>
        <end position="190"/>
    </location>
</feature>
<reference evidence="3" key="2">
    <citation type="submission" date="2025-08" db="UniProtKB">
        <authorList>
            <consortium name="Ensembl"/>
        </authorList>
    </citation>
    <scope>IDENTIFICATION</scope>
</reference>
<dbReference type="Bgee" id="ENSLOCG00000004820">
    <property type="expression patterns" value="Expressed in ovary and 11 other cell types or tissues"/>
</dbReference>
<dbReference type="OMA" id="WQFLAET"/>
<evidence type="ECO:0000313" key="4">
    <source>
        <dbReference type="Proteomes" id="UP000018468"/>
    </source>
</evidence>
<dbReference type="GeneTree" id="ENSGT00390000018344"/>
<dbReference type="EMBL" id="AHAT01012439">
    <property type="status" value="NOT_ANNOTATED_CDS"/>
    <property type="molecule type" value="Genomic_DNA"/>
</dbReference>
<organism evidence="3 4">
    <name type="scientific">Lepisosteus oculatus</name>
    <name type="common">Spotted gar</name>
    <dbReference type="NCBI Taxonomy" id="7918"/>
    <lineage>
        <taxon>Eukaryota</taxon>
        <taxon>Metazoa</taxon>
        <taxon>Chordata</taxon>
        <taxon>Craniata</taxon>
        <taxon>Vertebrata</taxon>
        <taxon>Euteleostomi</taxon>
        <taxon>Actinopterygii</taxon>
        <taxon>Neopterygii</taxon>
        <taxon>Holostei</taxon>
        <taxon>Semionotiformes</taxon>
        <taxon>Lepisosteidae</taxon>
        <taxon>Lepisosteus</taxon>
    </lineage>
</organism>
<dbReference type="InParanoid" id="W5MBM8"/>
<reference evidence="4" key="1">
    <citation type="submission" date="2011-12" db="EMBL/GenBank/DDBJ databases">
        <title>The Draft Genome of Lepisosteus oculatus.</title>
        <authorList>
            <consortium name="The Broad Institute Genome Assembly &amp; Analysis Group"/>
            <consortium name="Computational R&amp;D Group"/>
            <consortium name="and Sequencing Platform"/>
            <person name="Di Palma F."/>
            <person name="Alfoldi J."/>
            <person name="Johnson J."/>
            <person name="Berlin A."/>
            <person name="Gnerre S."/>
            <person name="Jaffe D."/>
            <person name="MacCallum I."/>
            <person name="Young S."/>
            <person name="Walker B.J."/>
            <person name="Lander E.S."/>
            <person name="Lindblad-Toh K."/>
        </authorList>
    </citation>
    <scope>NUCLEOTIDE SEQUENCE [LARGE SCALE GENOMIC DNA]</scope>
</reference>
<dbReference type="eggNOG" id="ENOG502R21Z">
    <property type="taxonomic scope" value="Eukaryota"/>
</dbReference>
<dbReference type="PANTHER" id="PTHR31854">
    <property type="entry name" value="TUBULIN POLYGLUTAMYLASE COMPLEX SUBUNIT 2"/>
    <property type="match status" value="1"/>
</dbReference>
<dbReference type="SMART" id="SM00860">
    <property type="entry name" value="SMI1_KNR4"/>
    <property type="match status" value="1"/>
</dbReference>
<dbReference type="STRING" id="7918.ENSLOCP00000005787"/>
<dbReference type="InterPro" id="IPR039231">
    <property type="entry name" value="TPGS2"/>
</dbReference>
<dbReference type="HOGENOM" id="CLU_079178_0_0_1"/>
<evidence type="ECO:0000259" key="2">
    <source>
        <dbReference type="SMART" id="SM00860"/>
    </source>
</evidence>
<reference evidence="3" key="3">
    <citation type="submission" date="2025-09" db="UniProtKB">
        <authorList>
            <consortium name="Ensembl"/>
        </authorList>
    </citation>
    <scope>IDENTIFICATION</scope>
</reference>
<dbReference type="InterPro" id="IPR037883">
    <property type="entry name" value="Knr4/Smi1-like_sf"/>
</dbReference>
<evidence type="ECO:0000313" key="3">
    <source>
        <dbReference type="Ensembl" id="ENSLOCP00000005787.1"/>
    </source>
</evidence>
<accession>W5MBM8</accession>
<protein>
    <submittedName>
        <fullName evidence="3">Tubulin polyglutamylase complex subunit 2</fullName>
    </submittedName>
</protein>
<evidence type="ECO:0000256" key="1">
    <source>
        <dbReference type="SAM" id="MobiDB-lite"/>
    </source>
</evidence>
<dbReference type="PANTHER" id="PTHR31854:SF2">
    <property type="entry name" value="TUBULIN POLYGLUTAMYLASE COMPLEX SUBUNIT 2"/>
    <property type="match status" value="1"/>
</dbReference>
<name>W5MBM8_LEPOC</name>
<feature type="region of interest" description="Disordered" evidence="1">
    <location>
        <begin position="239"/>
        <end position="293"/>
    </location>
</feature>
<proteinExistence type="predicted"/>
<sequence>LSMDEVMSGSEVKEFVERLTLGITRVLESFPGVTDVRFVERGPAERHTLQTWEQRNSCVLPEDLKDFYLTMDGFQLSWSSKLDSEPVPLGSMVINSVLKLQPLCQSSVYSLPSSPTLADLDYEDDGQACSAECQPAKPHFDSRSRVFELDPCNGSGRVCLVYTNAKPGAVAEQCEVWFLDRALYWHFLAASFTAYYRLMITHLGLPEWQYRFTPYGPSPQAKQWACLYRPLISHGNPLTDQGEPLLNKLDPNRAFRGKTKQPLPKKKPPAQTGGGTQKTSTGTGSVRHAAARK</sequence>
<dbReference type="Proteomes" id="UP000018468">
    <property type="component" value="Linkage group LG2"/>
</dbReference>
<feature type="compositionally biased region" description="Basic residues" evidence="1">
    <location>
        <begin position="255"/>
        <end position="268"/>
    </location>
</feature>
<dbReference type="Ensembl" id="ENSLOCT00000005795.1">
    <property type="protein sequence ID" value="ENSLOCP00000005787.1"/>
    <property type="gene ID" value="ENSLOCG00000004820.1"/>
</dbReference>
<dbReference type="EMBL" id="AHAT01012438">
    <property type="status" value="NOT_ANNOTATED_CDS"/>
    <property type="molecule type" value="Genomic_DNA"/>
</dbReference>
<dbReference type="SUPFAM" id="SSF160631">
    <property type="entry name" value="SMI1/KNR4-like"/>
    <property type="match status" value="1"/>
</dbReference>
<dbReference type="FunCoup" id="W5MBM8">
    <property type="interactions" value="735"/>
</dbReference>
<dbReference type="AlphaFoldDB" id="W5MBM8"/>